<organism evidence="2">
    <name type="scientific">Nonomuraea gerenzanensis</name>
    <dbReference type="NCBI Taxonomy" id="93944"/>
    <lineage>
        <taxon>Bacteria</taxon>
        <taxon>Bacillati</taxon>
        <taxon>Actinomycetota</taxon>
        <taxon>Actinomycetes</taxon>
        <taxon>Streptosporangiales</taxon>
        <taxon>Streptosporangiaceae</taxon>
        <taxon>Nonomuraea</taxon>
    </lineage>
</organism>
<proteinExistence type="predicted"/>
<gene>
    <name evidence="2" type="ORF">BN4615_P7163</name>
</gene>
<evidence type="ECO:0000256" key="1">
    <source>
        <dbReference type="SAM" id="MobiDB-lite"/>
    </source>
</evidence>
<accession>A0A1M4EFA2</accession>
<feature type="compositionally biased region" description="Low complexity" evidence="1">
    <location>
        <begin position="18"/>
        <end position="30"/>
    </location>
</feature>
<feature type="compositionally biased region" description="Pro residues" evidence="1">
    <location>
        <begin position="32"/>
        <end position="43"/>
    </location>
</feature>
<protein>
    <submittedName>
        <fullName evidence="2">Uncharacterized protein</fullName>
    </submittedName>
</protein>
<sequence>MTQGRPAAGRVRTGGGTPATASPAPDASAPLRPQPPHTPNAAG</sequence>
<feature type="region of interest" description="Disordered" evidence="1">
    <location>
        <begin position="1"/>
        <end position="43"/>
    </location>
</feature>
<evidence type="ECO:0000313" key="2">
    <source>
        <dbReference type="EMBL" id="SBO97647.1"/>
    </source>
</evidence>
<dbReference type="AlphaFoldDB" id="A0A1M4EFA2"/>
<name>A0A1M4EFA2_9ACTN</name>
<reference evidence="2" key="1">
    <citation type="submission" date="2016-04" db="EMBL/GenBank/DDBJ databases">
        <authorList>
            <person name="Evans L.H."/>
            <person name="Alamgir A."/>
            <person name="Owens N."/>
            <person name="Weber N.D."/>
            <person name="Virtaneva K."/>
            <person name="Barbian K."/>
            <person name="Babar A."/>
            <person name="Rosenke K."/>
        </authorList>
    </citation>
    <scope>NUCLEOTIDE SEQUENCE</scope>
    <source>
        <strain evidence="2">Nono1</strain>
    </source>
</reference>
<dbReference type="EMBL" id="LT559118">
    <property type="protein sequence ID" value="SBO97647.1"/>
    <property type="molecule type" value="Genomic_DNA"/>
</dbReference>